<name>D2R0L8_PIRSD</name>
<evidence type="ECO:0000313" key="4">
    <source>
        <dbReference type="Proteomes" id="UP000001887"/>
    </source>
</evidence>
<feature type="transmembrane region" description="Helical" evidence="1">
    <location>
        <begin position="350"/>
        <end position="372"/>
    </location>
</feature>
<evidence type="ECO:0000256" key="1">
    <source>
        <dbReference type="SAM" id="Phobius"/>
    </source>
</evidence>
<proteinExistence type="predicted"/>
<keyword evidence="1" id="KW-1133">Transmembrane helix</keyword>
<organism evidence="3 4">
    <name type="scientific">Pirellula staleyi (strain ATCC 27377 / DSM 6068 / ICPB 4128)</name>
    <name type="common">Pirella staleyi</name>
    <dbReference type="NCBI Taxonomy" id="530564"/>
    <lineage>
        <taxon>Bacteria</taxon>
        <taxon>Pseudomonadati</taxon>
        <taxon>Planctomycetota</taxon>
        <taxon>Planctomycetia</taxon>
        <taxon>Pirellulales</taxon>
        <taxon>Pirellulaceae</taxon>
        <taxon>Pirellula</taxon>
    </lineage>
</organism>
<keyword evidence="1" id="KW-0812">Transmembrane</keyword>
<keyword evidence="1" id="KW-0472">Membrane</keyword>
<gene>
    <name evidence="3" type="ordered locus">Psta_1942</name>
</gene>
<dbReference type="HOGENOM" id="CLU_537306_0_0_0"/>
<dbReference type="EMBL" id="CP001848">
    <property type="protein sequence ID" value="ADB16616.1"/>
    <property type="molecule type" value="Genomic_DNA"/>
</dbReference>
<dbReference type="Proteomes" id="UP000001887">
    <property type="component" value="Chromosome"/>
</dbReference>
<sequence length="507" mass="55418">MAASTSPATSSPIPSKSISLDSEWKTALETLEQQGRSITDCHLFLILGIERNSIVSLMASADLTVDQPVAENPATRFTIATGHRKSANHAHYLFWHGNSEASAEDATADLRQLGKLLRRSRGKLPAASGVAVWIAGESLWSNAGAEPSTDRRRLKNDFRLELIALRETLQVNCWLAIVLYGLESYRGGPVLAKRSTSELRANCLGYEWVIPRLSSTKQAIEFLSESLENLFCVELPNQIHQSLIGPEEAITGEAIDVRNRALIALSIKIRGIAEKRSLLAKTGLAFHAISEELGDTSLGCFVAMIGETSERQAFVPGVFRLLRSHAPQAKSLAPSIATSQPPAPPAGRRWWLYVVAAIALMLLLGIGGCLLFSDGTEPVVPPHPYAGEWRNLNIQPGSIQRLSIEEENGVFAVSIWEEMSTGAVAGEIATNVRWEESSLKFSSNKRSPSGAVRREFVCTLDNRRMNCLVSAEGETRSLERLNEDGTVSRVLIGGGVMQFRLELERQP</sequence>
<dbReference type="KEGG" id="psl:Psta_1942"/>
<evidence type="ECO:0000313" key="3">
    <source>
        <dbReference type="EMBL" id="ADB16616.1"/>
    </source>
</evidence>
<dbReference type="InterPro" id="IPR025743">
    <property type="entry name" value="TssM1_N"/>
</dbReference>
<protein>
    <recommendedName>
        <fullName evidence="2">Type VI secretion system component TssM1 N-terminal domain-containing protein</fullName>
    </recommendedName>
</protein>
<dbReference type="AlphaFoldDB" id="D2R0L8"/>
<reference evidence="3 4" key="1">
    <citation type="journal article" date="2009" name="Stand. Genomic Sci.">
        <title>Complete genome sequence of Pirellula staleyi type strain (ATCC 27377).</title>
        <authorList>
            <person name="Clum A."/>
            <person name="Tindall B.J."/>
            <person name="Sikorski J."/>
            <person name="Ivanova N."/>
            <person name="Mavrommatis K."/>
            <person name="Lucas S."/>
            <person name="Glavina del Rio T."/>
            <person name="Nolan M."/>
            <person name="Chen F."/>
            <person name="Tice H."/>
            <person name="Pitluck S."/>
            <person name="Cheng J.F."/>
            <person name="Chertkov O."/>
            <person name="Brettin T."/>
            <person name="Han C."/>
            <person name="Detter J.C."/>
            <person name="Kuske C."/>
            <person name="Bruce D."/>
            <person name="Goodwin L."/>
            <person name="Ovchinikova G."/>
            <person name="Pati A."/>
            <person name="Mikhailova N."/>
            <person name="Chen A."/>
            <person name="Palaniappan K."/>
            <person name="Land M."/>
            <person name="Hauser L."/>
            <person name="Chang Y.J."/>
            <person name="Jeffries C.D."/>
            <person name="Chain P."/>
            <person name="Rohde M."/>
            <person name="Goker M."/>
            <person name="Bristow J."/>
            <person name="Eisen J.A."/>
            <person name="Markowitz V."/>
            <person name="Hugenholtz P."/>
            <person name="Kyrpides N.C."/>
            <person name="Klenk H.P."/>
            <person name="Lapidus A."/>
        </authorList>
    </citation>
    <scope>NUCLEOTIDE SEQUENCE [LARGE SCALE GENOMIC DNA]</scope>
    <source>
        <strain evidence="4">ATCC 27377 / DSM 6068 / ICPB 4128</strain>
    </source>
</reference>
<dbReference type="Pfam" id="PF14331">
    <property type="entry name" value="IcmF-related_N"/>
    <property type="match status" value="1"/>
</dbReference>
<feature type="domain" description="Type VI secretion system component TssM1 N-terminal" evidence="2">
    <location>
        <begin position="104"/>
        <end position="310"/>
    </location>
</feature>
<accession>D2R0L8</accession>
<keyword evidence="4" id="KW-1185">Reference proteome</keyword>
<evidence type="ECO:0000259" key="2">
    <source>
        <dbReference type="Pfam" id="PF14331"/>
    </source>
</evidence>